<name>A0A498RDT4_9FIRM</name>
<dbReference type="OrthoDB" id="1683905at2"/>
<evidence type="ECO:0000313" key="1">
    <source>
        <dbReference type="EMBL" id="VBB08292.1"/>
    </source>
</evidence>
<dbReference type="InterPro" id="IPR009078">
    <property type="entry name" value="Ferritin-like_SF"/>
</dbReference>
<protein>
    <recommendedName>
        <fullName evidence="3">Spore coat protein</fullName>
    </recommendedName>
</protein>
<accession>A0A498RDT4</accession>
<organism evidence="1 2">
    <name type="scientific">Lucifera butyrica</name>
    <dbReference type="NCBI Taxonomy" id="1351585"/>
    <lineage>
        <taxon>Bacteria</taxon>
        <taxon>Bacillati</taxon>
        <taxon>Bacillota</taxon>
        <taxon>Negativicutes</taxon>
        <taxon>Veillonellales</taxon>
        <taxon>Veillonellaceae</taxon>
        <taxon>Lucifera</taxon>
    </lineage>
</organism>
<reference evidence="1 2" key="1">
    <citation type="submission" date="2018-06" db="EMBL/GenBank/DDBJ databases">
        <authorList>
            <person name="Strepis N."/>
        </authorList>
    </citation>
    <scope>NUCLEOTIDE SEQUENCE [LARGE SCALE GENOMIC DNA]</scope>
    <source>
        <strain evidence="1">LUCI</strain>
    </source>
</reference>
<keyword evidence="2" id="KW-1185">Reference proteome</keyword>
<evidence type="ECO:0008006" key="3">
    <source>
        <dbReference type="Google" id="ProtNLM"/>
    </source>
</evidence>
<dbReference type="InterPro" id="IPR012347">
    <property type="entry name" value="Ferritin-like"/>
</dbReference>
<sequence>MASINSVTQKEKAYLEDALQMENLCITKYSVYMDQCQDREIKNLLSDIARNKRQHVDTLKQVLSGQVSSYQYQ</sequence>
<dbReference type="CDD" id="cd00657">
    <property type="entry name" value="Ferritin_like"/>
    <property type="match status" value="1"/>
</dbReference>
<evidence type="ECO:0000313" key="2">
    <source>
        <dbReference type="Proteomes" id="UP000277811"/>
    </source>
</evidence>
<dbReference type="RefSeq" id="WP_122629196.1">
    <property type="nucleotide sequence ID" value="NZ_UPPP01000086.1"/>
</dbReference>
<proteinExistence type="predicted"/>
<dbReference type="EMBL" id="UPPP01000086">
    <property type="protein sequence ID" value="VBB08292.1"/>
    <property type="molecule type" value="Genomic_DNA"/>
</dbReference>
<dbReference type="Proteomes" id="UP000277811">
    <property type="component" value="Unassembled WGS sequence"/>
</dbReference>
<gene>
    <name evidence="1" type="ORF">LUCI_3563</name>
</gene>
<dbReference type="Gene3D" id="1.20.1260.10">
    <property type="match status" value="1"/>
</dbReference>
<dbReference type="SUPFAM" id="SSF47240">
    <property type="entry name" value="Ferritin-like"/>
    <property type="match status" value="1"/>
</dbReference>
<dbReference type="AlphaFoldDB" id="A0A498RDT4"/>